<dbReference type="EMBL" id="JAHLJV010000017">
    <property type="protein sequence ID" value="KAK1595054.1"/>
    <property type="molecule type" value="Genomic_DNA"/>
</dbReference>
<dbReference type="Gene3D" id="3.40.710.10">
    <property type="entry name" value="DD-peptidase/beta-lactamase superfamily"/>
    <property type="match status" value="1"/>
</dbReference>
<dbReference type="InterPro" id="IPR012338">
    <property type="entry name" value="Beta-lactam/transpept-like"/>
</dbReference>
<comment type="caution">
    <text evidence="1">The sequence shown here is derived from an EMBL/GenBank/DDBJ whole genome shotgun (WGS) entry which is preliminary data.</text>
</comment>
<gene>
    <name evidence="1" type="ORF">LY79DRAFT_668267</name>
</gene>
<accession>A0AAD8V6Q1</accession>
<proteinExistence type="predicted"/>
<evidence type="ECO:0000313" key="1">
    <source>
        <dbReference type="EMBL" id="KAK1595054.1"/>
    </source>
</evidence>
<protein>
    <submittedName>
        <fullName evidence="1">Uncharacterized protein</fullName>
    </submittedName>
</protein>
<evidence type="ECO:0000313" key="2">
    <source>
        <dbReference type="Proteomes" id="UP001230504"/>
    </source>
</evidence>
<organism evidence="1 2">
    <name type="scientific">Colletotrichum navitas</name>
    <dbReference type="NCBI Taxonomy" id="681940"/>
    <lineage>
        <taxon>Eukaryota</taxon>
        <taxon>Fungi</taxon>
        <taxon>Dikarya</taxon>
        <taxon>Ascomycota</taxon>
        <taxon>Pezizomycotina</taxon>
        <taxon>Sordariomycetes</taxon>
        <taxon>Hypocreomycetidae</taxon>
        <taxon>Glomerellales</taxon>
        <taxon>Glomerellaceae</taxon>
        <taxon>Colletotrichum</taxon>
        <taxon>Colletotrichum graminicola species complex</taxon>
    </lineage>
</organism>
<reference evidence="1" key="1">
    <citation type="submission" date="2021-06" db="EMBL/GenBank/DDBJ databases">
        <title>Comparative genomics, transcriptomics and evolutionary studies reveal genomic signatures of adaptation to plant cell wall in hemibiotrophic fungi.</title>
        <authorList>
            <consortium name="DOE Joint Genome Institute"/>
            <person name="Baroncelli R."/>
            <person name="Diaz J.F."/>
            <person name="Benocci T."/>
            <person name="Peng M."/>
            <person name="Battaglia E."/>
            <person name="Haridas S."/>
            <person name="Andreopoulos W."/>
            <person name="Labutti K."/>
            <person name="Pangilinan J."/>
            <person name="Floch G.L."/>
            <person name="Makela M.R."/>
            <person name="Henrissat B."/>
            <person name="Grigoriev I.V."/>
            <person name="Crouch J.A."/>
            <person name="De Vries R.P."/>
            <person name="Sukno S.A."/>
            <person name="Thon M.R."/>
        </authorList>
    </citation>
    <scope>NUCLEOTIDE SEQUENCE</scope>
    <source>
        <strain evidence="1">CBS 125086</strain>
    </source>
</reference>
<dbReference type="AlphaFoldDB" id="A0AAD8V6Q1"/>
<dbReference type="Proteomes" id="UP001230504">
    <property type="component" value="Unassembled WGS sequence"/>
</dbReference>
<keyword evidence="2" id="KW-1185">Reference proteome</keyword>
<dbReference type="GeneID" id="85447741"/>
<dbReference type="RefSeq" id="XP_060416143.1">
    <property type="nucleotide sequence ID" value="XM_060563501.1"/>
</dbReference>
<name>A0AAD8V6Q1_9PEZI</name>
<sequence>MSFFEEGADWPLSCRDPSTSRMVYHAGLDLEAGVASPLGGQSVYGRMDELARILHFLLAGDGRLLRPVTAAVMFEPQLDGASRRALLR</sequence>